<evidence type="ECO:0000313" key="2">
    <source>
        <dbReference type="EMBL" id="CAC5391217.1"/>
    </source>
</evidence>
<gene>
    <name evidence="2" type="ORF">MCOR_26239</name>
</gene>
<dbReference type="EMBL" id="CACVKT020004676">
    <property type="protein sequence ID" value="CAC5391217.1"/>
    <property type="molecule type" value="Genomic_DNA"/>
</dbReference>
<name>A0A6J8C8U7_MYTCO</name>
<proteinExistence type="predicted"/>
<keyword evidence="3" id="KW-1185">Reference proteome</keyword>
<evidence type="ECO:0000313" key="3">
    <source>
        <dbReference type="Proteomes" id="UP000507470"/>
    </source>
</evidence>
<reference evidence="2 3" key="1">
    <citation type="submission" date="2020-06" db="EMBL/GenBank/DDBJ databases">
        <authorList>
            <person name="Li R."/>
            <person name="Bekaert M."/>
        </authorList>
    </citation>
    <scope>NUCLEOTIDE SEQUENCE [LARGE SCALE GENOMIC DNA]</scope>
    <source>
        <strain evidence="3">wild</strain>
    </source>
</reference>
<feature type="compositionally biased region" description="Basic and acidic residues" evidence="1">
    <location>
        <begin position="93"/>
        <end position="109"/>
    </location>
</feature>
<evidence type="ECO:0008006" key="4">
    <source>
        <dbReference type="Google" id="ProtNLM"/>
    </source>
</evidence>
<feature type="region of interest" description="Disordered" evidence="1">
    <location>
        <begin position="90"/>
        <end position="109"/>
    </location>
</feature>
<dbReference type="Proteomes" id="UP000507470">
    <property type="component" value="Unassembled WGS sequence"/>
</dbReference>
<dbReference type="AlphaFoldDB" id="A0A6J8C8U7"/>
<protein>
    <recommendedName>
        <fullName evidence="4">Integrase zinc-binding domain-containing protein</fullName>
    </recommendedName>
</protein>
<dbReference type="OrthoDB" id="10058156at2759"/>
<organism evidence="2 3">
    <name type="scientific">Mytilus coruscus</name>
    <name type="common">Sea mussel</name>
    <dbReference type="NCBI Taxonomy" id="42192"/>
    <lineage>
        <taxon>Eukaryota</taxon>
        <taxon>Metazoa</taxon>
        <taxon>Spiralia</taxon>
        <taxon>Lophotrochozoa</taxon>
        <taxon>Mollusca</taxon>
        <taxon>Bivalvia</taxon>
        <taxon>Autobranchia</taxon>
        <taxon>Pteriomorphia</taxon>
        <taxon>Mytilida</taxon>
        <taxon>Mytiloidea</taxon>
        <taxon>Mytilidae</taxon>
        <taxon>Mytilinae</taxon>
        <taxon>Mytilus</taxon>
    </lineage>
</organism>
<sequence>MRIYVLCLSENYPVRFTETSVSDDTLDDTNFGTTVVAMESNTDTLEDITDNKQGINEVWRICLKIPDMRKKMTGGDVQFNVTRTIQQSSNRYNADREVRQNRAEKSQKREPVLVRDYRDNNKWKQGVIVHQLGPVTYQVQVGDLVWKRHIDQIREFVPQENKDIPNILENTKSEMDTELIIVPENNNESEPTNITENKTIANANDTIITRRSERVRKAPERLYLWLN</sequence>
<evidence type="ECO:0000256" key="1">
    <source>
        <dbReference type="SAM" id="MobiDB-lite"/>
    </source>
</evidence>
<accession>A0A6J8C8U7</accession>